<reference evidence="8" key="1">
    <citation type="submission" date="2018-05" db="EMBL/GenBank/DDBJ databases">
        <authorList>
            <person name="Lanie J.A."/>
            <person name="Ng W.-L."/>
            <person name="Kazmierczak K.M."/>
            <person name="Andrzejewski T.M."/>
            <person name="Davidsen T.M."/>
            <person name="Wayne K.J."/>
            <person name="Tettelin H."/>
            <person name="Glass J.I."/>
            <person name="Rusch D."/>
            <person name="Podicherti R."/>
            <person name="Tsui H.-C.T."/>
            <person name="Winkler M.E."/>
        </authorList>
    </citation>
    <scope>NUCLEOTIDE SEQUENCE</scope>
</reference>
<gene>
    <name evidence="8" type="ORF">METZ01_LOCUS243529</name>
</gene>
<protein>
    <recommendedName>
        <fullName evidence="2">endopeptidase Clp</fullName>
        <ecNumber evidence="2">3.4.21.92</ecNumber>
    </recommendedName>
</protein>
<dbReference type="GO" id="GO:0051117">
    <property type="term" value="F:ATPase binding"/>
    <property type="evidence" value="ECO:0007669"/>
    <property type="project" value="TreeGrafter"/>
</dbReference>
<evidence type="ECO:0000313" key="8">
    <source>
        <dbReference type="EMBL" id="SVB90675.1"/>
    </source>
</evidence>
<dbReference type="NCBIfam" id="TIGR00493">
    <property type="entry name" value="clpP"/>
    <property type="match status" value="1"/>
</dbReference>
<dbReference type="NCBIfam" id="NF009205">
    <property type="entry name" value="PRK12553.1"/>
    <property type="match status" value="1"/>
</dbReference>
<dbReference type="PANTHER" id="PTHR10381:SF70">
    <property type="entry name" value="ATP-DEPENDENT CLP PROTEASE PROTEOLYTIC SUBUNIT"/>
    <property type="match status" value="1"/>
</dbReference>
<comment type="similarity">
    <text evidence="1">Belongs to the peptidase S14 family.</text>
</comment>
<dbReference type="NCBIfam" id="NF001368">
    <property type="entry name" value="PRK00277.1"/>
    <property type="match status" value="1"/>
</dbReference>
<dbReference type="PROSITE" id="PS00382">
    <property type="entry name" value="CLP_PROTEASE_HIS"/>
    <property type="match status" value="1"/>
</dbReference>
<evidence type="ECO:0000256" key="3">
    <source>
        <dbReference type="ARBA" id="ARBA00022490"/>
    </source>
</evidence>
<dbReference type="InterPro" id="IPR029045">
    <property type="entry name" value="ClpP/crotonase-like_dom_sf"/>
</dbReference>
<keyword evidence="6" id="KW-0720">Serine protease</keyword>
<dbReference type="PRINTS" id="PR00127">
    <property type="entry name" value="CLPPROTEASEP"/>
</dbReference>
<dbReference type="GO" id="GO:0009368">
    <property type="term" value="C:endopeptidase Clp complex"/>
    <property type="evidence" value="ECO:0007669"/>
    <property type="project" value="TreeGrafter"/>
</dbReference>
<sequence>MSLIPMVIEQTGRGERSYDIYSRLLKERIIFIGTPVGDGIANLIIAQMLFLASEDPKKDISLYINTPGGSVTAGMAIYDTMQYIQPDVGTICIGQALSMGAILLAGGAKGKRQSLPNARILLHQPMGGMTGQVADLEIHAREIIKIREQINTILVECTGQEPDRIKSDTERDFFMSAEQARGYGVIDEIITPTKLTIAAEAAG</sequence>
<dbReference type="AlphaFoldDB" id="A0A382HU95"/>
<dbReference type="SUPFAM" id="SSF52096">
    <property type="entry name" value="ClpP/crotonase"/>
    <property type="match status" value="1"/>
</dbReference>
<dbReference type="Gene3D" id="3.90.226.10">
    <property type="entry name" value="2-enoyl-CoA Hydratase, Chain A, domain 1"/>
    <property type="match status" value="1"/>
</dbReference>
<dbReference type="GO" id="GO:0004176">
    <property type="term" value="F:ATP-dependent peptidase activity"/>
    <property type="evidence" value="ECO:0007669"/>
    <property type="project" value="InterPro"/>
</dbReference>
<dbReference type="GO" id="GO:0004252">
    <property type="term" value="F:serine-type endopeptidase activity"/>
    <property type="evidence" value="ECO:0007669"/>
    <property type="project" value="UniProtKB-EC"/>
</dbReference>
<accession>A0A382HU95</accession>
<dbReference type="InterPro" id="IPR023562">
    <property type="entry name" value="ClpP/TepA"/>
</dbReference>
<keyword evidence="5" id="KW-0378">Hydrolase</keyword>
<dbReference type="Pfam" id="PF00574">
    <property type="entry name" value="CLP_protease"/>
    <property type="match status" value="1"/>
</dbReference>
<dbReference type="PANTHER" id="PTHR10381">
    <property type="entry name" value="ATP-DEPENDENT CLP PROTEASE PROTEOLYTIC SUBUNIT"/>
    <property type="match status" value="1"/>
</dbReference>
<proteinExistence type="inferred from homology"/>
<dbReference type="InterPro" id="IPR033135">
    <property type="entry name" value="ClpP_His_AS"/>
</dbReference>
<keyword evidence="4" id="KW-0645">Protease</keyword>
<evidence type="ECO:0000256" key="2">
    <source>
        <dbReference type="ARBA" id="ARBA00013230"/>
    </source>
</evidence>
<keyword evidence="3" id="KW-0963">Cytoplasm</keyword>
<dbReference type="EC" id="3.4.21.92" evidence="2"/>
<evidence type="ECO:0000256" key="4">
    <source>
        <dbReference type="ARBA" id="ARBA00022670"/>
    </source>
</evidence>
<dbReference type="GO" id="GO:0006515">
    <property type="term" value="P:protein quality control for misfolded or incompletely synthesized proteins"/>
    <property type="evidence" value="ECO:0007669"/>
    <property type="project" value="TreeGrafter"/>
</dbReference>
<evidence type="ECO:0000256" key="6">
    <source>
        <dbReference type="ARBA" id="ARBA00022825"/>
    </source>
</evidence>
<dbReference type="CDD" id="cd07017">
    <property type="entry name" value="S14_ClpP_2"/>
    <property type="match status" value="1"/>
</dbReference>
<comment type="catalytic activity">
    <reaction evidence="7">
        <text>Hydrolysis of proteins to small peptides in the presence of ATP and magnesium. alpha-casein is the usual test substrate. In the absence of ATP, only oligopeptides shorter than five residues are hydrolyzed (such as succinyl-Leu-Tyr-|-NHMec, and Leu-Tyr-Leu-|-Tyr-Trp, in which cleavage of the -Tyr-|-Leu- and -Tyr-|-Trp bonds also occurs).</text>
        <dbReference type="EC" id="3.4.21.92"/>
    </reaction>
</comment>
<evidence type="ECO:0000256" key="7">
    <source>
        <dbReference type="ARBA" id="ARBA00034021"/>
    </source>
</evidence>
<evidence type="ECO:0000256" key="1">
    <source>
        <dbReference type="ARBA" id="ARBA00007039"/>
    </source>
</evidence>
<name>A0A382HU95_9ZZZZ</name>
<organism evidence="8">
    <name type="scientific">marine metagenome</name>
    <dbReference type="NCBI Taxonomy" id="408172"/>
    <lineage>
        <taxon>unclassified sequences</taxon>
        <taxon>metagenomes</taxon>
        <taxon>ecological metagenomes</taxon>
    </lineage>
</organism>
<dbReference type="InterPro" id="IPR001907">
    <property type="entry name" value="ClpP"/>
</dbReference>
<evidence type="ECO:0000256" key="5">
    <source>
        <dbReference type="ARBA" id="ARBA00022801"/>
    </source>
</evidence>
<dbReference type="FunFam" id="3.90.226.10:FF:000001">
    <property type="entry name" value="ATP-dependent Clp protease proteolytic subunit"/>
    <property type="match status" value="1"/>
</dbReference>
<dbReference type="EMBL" id="UINC01063244">
    <property type="protein sequence ID" value="SVB90675.1"/>
    <property type="molecule type" value="Genomic_DNA"/>
</dbReference>
<dbReference type="HAMAP" id="MF_00444">
    <property type="entry name" value="ClpP"/>
    <property type="match status" value="1"/>
</dbReference>